<dbReference type="Pfam" id="PF14580">
    <property type="entry name" value="LRR_9"/>
    <property type="match status" value="1"/>
</dbReference>
<dbReference type="GO" id="GO:0005737">
    <property type="term" value="C:cytoplasm"/>
    <property type="evidence" value="ECO:0007669"/>
    <property type="project" value="UniProtKB-SubCell"/>
</dbReference>
<dbReference type="Gene3D" id="3.80.10.10">
    <property type="entry name" value="Ribonuclease Inhibitor"/>
    <property type="match status" value="1"/>
</dbReference>
<evidence type="ECO:0000256" key="3">
    <source>
        <dbReference type="ARBA" id="ARBA00022614"/>
    </source>
</evidence>
<organism evidence="5">
    <name type="scientific">Cyprideis torosa</name>
    <dbReference type="NCBI Taxonomy" id="163714"/>
    <lineage>
        <taxon>Eukaryota</taxon>
        <taxon>Metazoa</taxon>
        <taxon>Ecdysozoa</taxon>
        <taxon>Arthropoda</taxon>
        <taxon>Crustacea</taxon>
        <taxon>Oligostraca</taxon>
        <taxon>Ostracoda</taxon>
        <taxon>Podocopa</taxon>
        <taxon>Podocopida</taxon>
        <taxon>Cytherocopina</taxon>
        <taxon>Cytheroidea</taxon>
        <taxon>Cytherideidae</taxon>
        <taxon>Cyprideis</taxon>
    </lineage>
</organism>
<reference evidence="5" key="1">
    <citation type="submission" date="2020-11" db="EMBL/GenBank/DDBJ databases">
        <authorList>
            <person name="Tran Van P."/>
        </authorList>
    </citation>
    <scope>NUCLEOTIDE SEQUENCE</scope>
</reference>
<evidence type="ECO:0000313" key="5">
    <source>
        <dbReference type="EMBL" id="CAD7231624.1"/>
    </source>
</evidence>
<dbReference type="PROSITE" id="PS51450">
    <property type="entry name" value="LRR"/>
    <property type="match status" value="3"/>
</dbReference>
<gene>
    <name evidence="5" type="ORF">CTOB1V02_LOCUS9471</name>
</gene>
<dbReference type="InterPro" id="IPR001611">
    <property type="entry name" value="Leu-rich_rpt"/>
</dbReference>
<evidence type="ECO:0000256" key="2">
    <source>
        <dbReference type="ARBA" id="ARBA00022490"/>
    </source>
</evidence>
<dbReference type="SMART" id="SM00365">
    <property type="entry name" value="LRR_SD22"/>
    <property type="match status" value="4"/>
</dbReference>
<dbReference type="PANTHER" id="PTHR15454">
    <property type="entry name" value="NISCHARIN RELATED"/>
    <property type="match status" value="1"/>
</dbReference>
<dbReference type="PANTHER" id="PTHR15454:SF69">
    <property type="entry name" value="SERINE_THREONINE-PROTEIN KINASE 11-INTERACTING PROTEIN"/>
    <property type="match status" value="1"/>
</dbReference>
<dbReference type="EMBL" id="OB663703">
    <property type="protein sequence ID" value="CAD7231624.1"/>
    <property type="molecule type" value="Genomic_DNA"/>
</dbReference>
<keyword evidence="2" id="KW-0963">Cytoplasm</keyword>
<evidence type="ECO:0008006" key="6">
    <source>
        <dbReference type="Google" id="ProtNLM"/>
    </source>
</evidence>
<dbReference type="SMART" id="SM00369">
    <property type="entry name" value="LRR_TYP"/>
    <property type="match status" value="4"/>
</dbReference>
<dbReference type="InterPro" id="IPR032675">
    <property type="entry name" value="LRR_dom_sf"/>
</dbReference>
<dbReference type="InterPro" id="IPR003591">
    <property type="entry name" value="Leu-rich_rpt_typical-subtyp"/>
</dbReference>
<protein>
    <recommendedName>
        <fullName evidence="6">Leucine-rich repeat-containing protein 48</fullName>
    </recommendedName>
</protein>
<sequence>MQTRDILQIDHLWPFKSLKILDLSNNKIGHIQNLRSLKLLEKLNLSFNCIQEIGHGLRGLPRLKELSLYRNFIQRIDHDLRDLKTLVFLSLGDNKIDDIEQVLNLVFLPSLRSLSISGNPLTISNQEANEIVISHLPKIRFLNYSRVWEKDRENAIEKHRIAVETRWRDIRVEATKEQTKRTVAQKRKLENDSFVAGFRDLMMIWEMTTHNRYMSTFQEDEEKLFTFVSESIVENSNAAAEPIAAPSSPAEKSLPEEGRIDEEELKLREAAAQLNELNVNLSCLHNDLMSLQMHLLDQVTSIETSFEHDLEDAIATSLQDVATICAEIQSPEASGVDDEIVSELKDLLMRLEVVRKKYANDAHDWQKRTLEDFRRENQRTHKMVVVELAKHVDSCRDEIHKKQNAVDEELQDRN</sequence>
<evidence type="ECO:0000256" key="1">
    <source>
        <dbReference type="ARBA" id="ARBA00004496"/>
    </source>
</evidence>
<keyword evidence="4" id="KW-0677">Repeat</keyword>
<dbReference type="SUPFAM" id="SSF52075">
    <property type="entry name" value="Outer arm dynein light chain 1"/>
    <property type="match status" value="1"/>
</dbReference>
<keyword evidence="3" id="KW-0433">Leucine-rich repeat</keyword>
<name>A0A7R8WM82_9CRUS</name>
<evidence type="ECO:0000256" key="4">
    <source>
        <dbReference type="ARBA" id="ARBA00022737"/>
    </source>
</evidence>
<proteinExistence type="predicted"/>
<comment type="subcellular location">
    <subcellularLocation>
        <location evidence="1">Cytoplasm</location>
    </subcellularLocation>
</comment>
<accession>A0A7R8WM82</accession>
<dbReference type="OrthoDB" id="1053178at2759"/>
<dbReference type="AlphaFoldDB" id="A0A7R8WM82"/>